<evidence type="ECO:0000313" key="8">
    <source>
        <dbReference type="EMBL" id="MCP8937665.1"/>
    </source>
</evidence>
<evidence type="ECO:0000256" key="1">
    <source>
        <dbReference type="ARBA" id="ARBA00004442"/>
    </source>
</evidence>
<dbReference type="Gene3D" id="1.20.1600.10">
    <property type="entry name" value="Outer membrane efflux proteins (OEP)"/>
    <property type="match status" value="1"/>
</dbReference>
<reference evidence="8 9" key="1">
    <citation type="submission" date="2022-07" db="EMBL/GenBank/DDBJ databases">
        <authorList>
            <person name="Li W.-J."/>
            <person name="Deng Q.-Q."/>
        </authorList>
    </citation>
    <scope>NUCLEOTIDE SEQUENCE [LARGE SCALE GENOMIC DNA]</scope>
    <source>
        <strain evidence="8 9">SYSU M60028</strain>
    </source>
</reference>
<dbReference type="Proteomes" id="UP001205890">
    <property type="component" value="Unassembled WGS sequence"/>
</dbReference>
<keyword evidence="9" id="KW-1185">Reference proteome</keyword>
<gene>
    <name evidence="8" type="ORF">NK718_04000</name>
</gene>
<comment type="subcellular location">
    <subcellularLocation>
        <location evidence="1">Cell outer membrane</location>
    </subcellularLocation>
</comment>
<dbReference type="InterPro" id="IPR003423">
    <property type="entry name" value="OMP_efflux"/>
</dbReference>
<keyword evidence="6" id="KW-0472">Membrane</keyword>
<proteinExistence type="inferred from homology"/>
<keyword evidence="4" id="KW-1134">Transmembrane beta strand</keyword>
<accession>A0ABT1L839</accession>
<name>A0ABT1L839_9HYPH</name>
<evidence type="ECO:0000313" key="9">
    <source>
        <dbReference type="Proteomes" id="UP001205890"/>
    </source>
</evidence>
<comment type="similarity">
    <text evidence="2">Belongs to the outer membrane factor (OMF) (TC 1.B.17) family.</text>
</comment>
<sequence>MIGAATCALAGPAAAETMQGALARAYAGNPQLNSSRAGARAVDEVVPQALSGYRPRAAASGDAGYTAQDSVIGGRTSNDKYFPRGLGIQIDQNVWSGNRTVNSVRRADSTVLKAREQLRQAEQSTLLDGSTAYMDVLRDTAILDLRRNNIEVLAEQVRQTKDRFNVGEVTRTDVAQAEARLASAHADESLASANLKGSLARYRQSIGVDAKDLSPAQAIDALLPATLEAAVATSQANHPNILAALHDVDAAELQVKITEGELLPTVGLRGTATQRWDYQSSHRDQTQGTVQALVTVPIYEGGEVYSRVRQAKETLGQRRLDADQAREQVRANVVSAWGQLEATKERITAGQASIKASEIALNGVREEAKVGQRTTLDVLNAQQELLSVRVALIQSQRDRVVASYALLASVGGLSAQKLKLSVAKYDPAVHYEQVRDKWIGLRTPEGN</sequence>
<dbReference type="PANTHER" id="PTHR30026:SF22">
    <property type="entry name" value="OUTER MEMBRANE EFFLUX PROTEIN"/>
    <property type="match status" value="1"/>
</dbReference>
<dbReference type="InterPro" id="IPR010130">
    <property type="entry name" value="T1SS_OMP_TolC"/>
</dbReference>
<evidence type="ECO:0000256" key="2">
    <source>
        <dbReference type="ARBA" id="ARBA00007613"/>
    </source>
</evidence>
<evidence type="ECO:0000256" key="6">
    <source>
        <dbReference type="ARBA" id="ARBA00023136"/>
    </source>
</evidence>
<organism evidence="8 9">
    <name type="scientific">Alsobacter ponti</name>
    <dbReference type="NCBI Taxonomy" id="2962936"/>
    <lineage>
        <taxon>Bacteria</taxon>
        <taxon>Pseudomonadati</taxon>
        <taxon>Pseudomonadota</taxon>
        <taxon>Alphaproteobacteria</taxon>
        <taxon>Hyphomicrobiales</taxon>
        <taxon>Alsobacteraceae</taxon>
        <taxon>Alsobacter</taxon>
    </lineage>
</organism>
<keyword evidence="5" id="KW-0812">Transmembrane</keyword>
<dbReference type="Pfam" id="PF02321">
    <property type="entry name" value="OEP"/>
    <property type="match status" value="2"/>
</dbReference>
<dbReference type="PANTHER" id="PTHR30026">
    <property type="entry name" value="OUTER MEMBRANE PROTEIN TOLC"/>
    <property type="match status" value="1"/>
</dbReference>
<dbReference type="InterPro" id="IPR051906">
    <property type="entry name" value="TolC-like"/>
</dbReference>
<keyword evidence="7" id="KW-0998">Cell outer membrane</keyword>
<dbReference type="NCBIfam" id="TIGR01844">
    <property type="entry name" value="type_I_sec_TolC"/>
    <property type="match status" value="1"/>
</dbReference>
<dbReference type="SUPFAM" id="SSF56954">
    <property type="entry name" value="Outer membrane efflux proteins (OEP)"/>
    <property type="match status" value="1"/>
</dbReference>
<evidence type="ECO:0000256" key="4">
    <source>
        <dbReference type="ARBA" id="ARBA00022452"/>
    </source>
</evidence>
<evidence type="ECO:0000256" key="5">
    <source>
        <dbReference type="ARBA" id="ARBA00022692"/>
    </source>
</evidence>
<keyword evidence="3" id="KW-0813">Transport</keyword>
<comment type="caution">
    <text evidence="8">The sequence shown here is derived from an EMBL/GenBank/DDBJ whole genome shotgun (WGS) entry which is preliminary data.</text>
</comment>
<evidence type="ECO:0000256" key="7">
    <source>
        <dbReference type="ARBA" id="ARBA00023237"/>
    </source>
</evidence>
<dbReference type="EMBL" id="JANCLU010000003">
    <property type="protein sequence ID" value="MCP8937665.1"/>
    <property type="molecule type" value="Genomic_DNA"/>
</dbReference>
<protein>
    <submittedName>
        <fullName evidence="8">TolC family outer membrane protein</fullName>
    </submittedName>
</protein>
<evidence type="ECO:0000256" key="3">
    <source>
        <dbReference type="ARBA" id="ARBA00022448"/>
    </source>
</evidence>